<dbReference type="Proteomes" id="UP000184031">
    <property type="component" value="Unassembled WGS sequence"/>
</dbReference>
<accession>A0A1M7B717</accession>
<evidence type="ECO:0000313" key="3">
    <source>
        <dbReference type="Proteomes" id="UP000184031"/>
    </source>
</evidence>
<dbReference type="EMBL" id="FOKU01000010">
    <property type="protein sequence ID" value="SFC37943.1"/>
    <property type="molecule type" value="Genomic_DNA"/>
</dbReference>
<evidence type="ECO:0000313" key="1">
    <source>
        <dbReference type="EMBL" id="SFC37943.1"/>
    </source>
</evidence>
<proteinExistence type="predicted"/>
<organism evidence="2 3">
    <name type="scientific">Flagellimonas taeanensis</name>
    <dbReference type="NCBI Taxonomy" id="1005926"/>
    <lineage>
        <taxon>Bacteria</taxon>
        <taxon>Pseudomonadati</taxon>
        <taxon>Bacteroidota</taxon>
        <taxon>Flavobacteriia</taxon>
        <taxon>Flavobacteriales</taxon>
        <taxon>Flavobacteriaceae</taxon>
        <taxon>Flagellimonas</taxon>
    </lineage>
</organism>
<comment type="caution">
    <text evidence="2">The sequence shown here is derived from an EMBL/GenBank/DDBJ whole genome shotgun (WGS) entry which is preliminary data.</text>
</comment>
<dbReference type="EMBL" id="FRAT01000011">
    <property type="protein sequence ID" value="SHL50429.1"/>
    <property type="molecule type" value="Genomic_DNA"/>
</dbReference>
<dbReference type="Proteomes" id="UP000198940">
    <property type="component" value="Unassembled WGS sequence"/>
</dbReference>
<keyword evidence="4" id="KW-1185">Reference proteome</keyword>
<dbReference type="AlphaFoldDB" id="A0A1M7B717"/>
<dbReference type="RefSeq" id="WP_162987829.1">
    <property type="nucleotide sequence ID" value="NZ_FOKU01000010.1"/>
</dbReference>
<dbReference type="STRING" id="1055723.SAMN05216293_3592"/>
<sequence length="58" mass="6865">MDWTFEDFKTKLDGLQPSVRKKALKIAQELVKENGYSREKAITEGIKRAEEWFYDLRG</sequence>
<protein>
    <submittedName>
        <fullName evidence="2">Uncharacterized protein</fullName>
    </submittedName>
</protein>
<name>A0A1M7B717_9FLAO</name>
<evidence type="ECO:0000313" key="4">
    <source>
        <dbReference type="Proteomes" id="UP000198940"/>
    </source>
</evidence>
<reference evidence="2 3" key="1">
    <citation type="submission" date="2016-11" db="EMBL/GenBank/DDBJ databases">
        <authorList>
            <person name="Varghese N."/>
            <person name="Submissions S."/>
        </authorList>
    </citation>
    <scope>NUCLEOTIDE SEQUENCE [LARGE SCALE GENOMIC DNA]</scope>
    <source>
        <strain evidence="2 3">CGMCC 1.12174</strain>
        <strain evidence="1 4">DSM 26351</strain>
    </source>
</reference>
<gene>
    <name evidence="1" type="ORF">SAMN04487891_11034</name>
    <name evidence="2" type="ORF">SAMN05216293_3592</name>
</gene>
<evidence type="ECO:0000313" key="2">
    <source>
        <dbReference type="EMBL" id="SHL50429.1"/>
    </source>
</evidence>